<gene>
    <name evidence="1" type="ORF">H9704_07205</name>
</gene>
<organism evidence="1 2">
    <name type="scientific">Candidatus Enterocloster excrementipullorum</name>
    <dbReference type="NCBI Taxonomy" id="2838559"/>
    <lineage>
        <taxon>Bacteria</taxon>
        <taxon>Bacillati</taxon>
        <taxon>Bacillota</taxon>
        <taxon>Clostridia</taxon>
        <taxon>Lachnospirales</taxon>
        <taxon>Lachnospiraceae</taxon>
        <taxon>Enterocloster</taxon>
    </lineage>
</organism>
<dbReference type="EMBL" id="DWWT01000029">
    <property type="protein sequence ID" value="HJC05924.1"/>
    <property type="molecule type" value="Genomic_DNA"/>
</dbReference>
<evidence type="ECO:0008006" key="3">
    <source>
        <dbReference type="Google" id="ProtNLM"/>
    </source>
</evidence>
<evidence type="ECO:0000313" key="2">
    <source>
        <dbReference type="Proteomes" id="UP000823910"/>
    </source>
</evidence>
<reference evidence="1" key="2">
    <citation type="submission" date="2021-04" db="EMBL/GenBank/DDBJ databases">
        <authorList>
            <person name="Gilroy R."/>
        </authorList>
    </citation>
    <scope>NUCLEOTIDE SEQUENCE</scope>
    <source>
        <strain evidence="1">CHK180-15479</strain>
    </source>
</reference>
<dbReference type="Proteomes" id="UP000823910">
    <property type="component" value="Unassembled WGS sequence"/>
</dbReference>
<protein>
    <recommendedName>
        <fullName evidence="3">HEPN domain-containing protein</fullName>
    </recommendedName>
</protein>
<evidence type="ECO:0000313" key="1">
    <source>
        <dbReference type="EMBL" id="HJC05924.1"/>
    </source>
</evidence>
<comment type="caution">
    <text evidence="1">The sequence shown here is derived from an EMBL/GenBank/DDBJ whole genome shotgun (WGS) entry which is preliminary data.</text>
</comment>
<accession>A0A9D2MYX1</accession>
<sequence>MAGAANENFYEAAVRQWVDGKILEEEGEYDNAVCLQGFAAECARKAILREGYSRYINADGTWRASVLKKYGHGGTELLGDLEMMLLNDLELASVLDPVSGLRLSAIELPEVLFLGHPERRYFPDGVYGSEDAENCRRGAEKAVKEMVRLHLDGFL</sequence>
<dbReference type="AlphaFoldDB" id="A0A9D2MYX1"/>
<name>A0A9D2MYX1_9FIRM</name>
<proteinExistence type="predicted"/>
<reference evidence="1" key="1">
    <citation type="journal article" date="2021" name="PeerJ">
        <title>Extensive microbial diversity within the chicken gut microbiome revealed by metagenomics and culture.</title>
        <authorList>
            <person name="Gilroy R."/>
            <person name="Ravi A."/>
            <person name="Getino M."/>
            <person name="Pursley I."/>
            <person name="Horton D.L."/>
            <person name="Alikhan N.F."/>
            <person name="Baker D."/>
            <person name="Gharbi K."/>
            <person name="Hall N."/>
            <person name="Watson M."/>
            <person name="Adriaenssens E.M."/>
            <person name="Foster-Nyarko E."/>
            <person name="Jarju S."/>
            <person name="Secka A."/>
            <person name="Antonio M."/>
            <person name="Oren A."/>
            <person name="Chaudhuri R.R."/>
            <person name="La Ragione R."/>
            <person name="Hildebrand F."/>
            <person name="Pallen M.J."/>
        </authorList>
    </citation>
    <scope>NUCLEOTIDE SEQUENCE</scope>
    <source>
        <strain evidence="1">CHK180-15479</strain>
    </source>
</reference>